<dbReference type="InterPro" id="IPR000626">
    <property type="entry name" value="Ubiquitin-like_dom"/>
</dbReference>
<feature type="region of interest" description="Disordered" evidence="3">
    <location>
        <begin position="38"/>
        <end position="66"/>
    </location>
</feature>
<sequence>MDVSSDEDDPYANFAGRLKALKEKRFKTEEPSVEIGNFSINIEQQRDDEKTNDKEINGKETYDNDDTQTQKRMHLPVNDLEYDVDIISFEENQLPESIPETYNNDVIALSDDEISTKDDNYEITIKVFWRSNRIDRLNMRRHDNFQGIFQYYADLEKVSMNEILIMKKDKIINHTDTPASLKLSVIDILDGGIVHPGMNTSKELLKGKNNDDDNVCTIKVQTANKKQSLIISLKRDQQFKALFANCARQIGVKESSLKFYFDGEQISPTDTPELLDLEEEACIDLHIST</sequence>
<accession>E2ATY4</accession>
<dbReference type="OrthoDB" id="442921at2759"/>
<dbReference type="PANTHER" id="PTHR47187:SF1">
    <property type="entry name" value="NFATC2-INTERACTING PROTEIN"/>
    <property type="match status" value="1"/>
</dbReference>
<dbReference type="GO" id="GO:0005634">
    <property type="term" value="C:nucleus"/>
    <property type="evidence" value="ECO:0007669"/>
    <property type="project" value="UniProtKB-SubCell"/>
</dbReference>
<dbReference type="OMA" id="FANCARQ"/>
<dbReference type="Pfam" id="PF11976">
    <property type="entry name" value="Rad60-SLD"/>
    <property type="match status" value="1"/>
</dbReference>
<evidence type="ECO:0000313" key="5">
    <source>
        <dbReference type="EMBL" id="EFN63115.1"/>
    </source>
</evidence>
<evidence type="ECO:0000256" key="1">
    <source>
        <dbReference type="ARBA" id="ARBA00004123"/>
    </source>
</evidence>
<dbReference type="PANTHER" id="PTHR47187">
    <property type="entry name" value="NFATC2-INTERACTING PROTEIN"/>
    <property type="match status" value="1"/>
</dbReference>
<dbReference type="InterPro" id="IPR022617">
    <property type="entry name" value="Rad60/SUMO-like_dom"/>
</dbReference>
<keyword evidence="2" id="KW-0539">Nucleus</keyword>
<proteinExistence type="predicted"/>
<name>E2ATY4_CAMFO</name>
<dbReference type="InterPro" id="IPR052324">
    <property type="entry name" value="NFATC2-Int_DNA_Repair"/>
</dbReference>
<keyword evidence="6" id="KW-1185">Reference proteome</keyword>
<evidence type="ECO:0000256" key="3">
    <source>
        <dbReference type="SAM" id="MobiDB-lite"/>
    </source>
</evidence>
<dbReference type="CDD" id="cd01763">
    <property type="entry name" value="Ubl_SUMO_like"/>
    <property type="match status" value="1"/>
</dbReference>
<dbReference type="Proteomes" id="UP000000311">
    <property type="component" value="Unassembled WGS sequence"/>
</dbReference>
<comment type="subcellular location">
    <subcellularLocation>
        <location evidence="1">Nucleus</location>
    </subcellularLocation>
</comment>
<dbReference type="AlphaFoldDB" id="E2ATY4"/>
<organism evidence="6">
    <name type="scientific">Camponotus floridanus</name>
    <name type="common">Florida carpenter ant</name>
    <dbReference type="NCBI Taxonomy" id="104421"/>
    <lineage>
        <taxon>Eukaryota</taxon>
        <taxon>Metazoa</taxon>
        <taxon>Ecdysozoa</taxon>
        <taxon>Arthropoda</taxon>
        <taxon>Hexapoda</taxon>
        <taxon>Insecta</taxon>
        <taxon>Pterygota</taxon>
        <taxon>Neoptera</taxon>
        <taxon>Endopterygota</taxon>
        <taxon>Hymenoptera</taxon>
        <taxon>Apocrita</taxon>
        <taxon>Aculeata</taxon>
        <taxon>Formicoidea</taxon>
        <taxon>Formicidae</taxon>
        <taxon>Formicinae</taxon>
        <taxon>Camponotus</taxon>
    </lineage>
</organism>
<dbReference type="InParanoid" id="E2ATY4"/>
<reference evidence="5 6" key="1">
    <citation type="journal article" date="2010" name="Science">
        <title>Genomic comparison of the ants Camponotus floridanus and Harpegnathos saltator.</title>
        <authorList>
            <person name="Bonasio R."/>
            <person name="Zhang G."/>
            <person name="Ye C."/>
            <person name="Mutti N.S."/>
            <person name="Fang X."/>
            <person name="Qin N."/>
            <person name="Donahue G."/>
            <person name="Yang P."/>
            <person name="Li Q."/>
            <person name="Li C."/>
            <person name="Zhang P."/>
            <person name="Huang Z."/>
            <person name="Berger S.L."/>
            <person name="Reinberg D."/>
            <person name="Wang J."/>
            <person name="Liebig J."/>
        </authorList>
    </citation>
    <scope>NUCLEOTIDE SEQUENCE [LARGE SCALE GENOMIC DNA]</scope>
    <source>
        <strain evidence="6">C129</strain>
    </source>
</reference>
<dbReference type="EMBL" id="GL442747">
    <property type="protein sequence ID" value="EFN63115.1"/>
    <property type="molecule type" value="Genomic_DNA"/>
</dbReference>
<dbReference type="Gene3D" id="3.10.20.90">
    <property type="entry name" value="Phosphatidylinositol 3-kinase Catalytic Subunit, Chain A, domain 1"/>
    <property type="match status" value="2"/>
</dbReference>
<dbReference type="PROSITE" id="PS50053">
    <property type="entry name" value="UBIQUITIN_2"/>
    <property type="match status" value="1"/>
</dbReference>
<dbReference type="SUPFAM" id="SSF54236">
    <property type="entry name" value="Ubiquitin-like"/>
    <property type="match status" value="2"/>
</dbReference>
<gene>
    <name evidence="5" type="ORF">EAG_07793</name>
</gene>
<evidence type="ECO:0000259" key="4">
    <source>
        <dbReference type="PROSITE" id="PS50053"/>
    </source>
</evidence>
<feature type="domain" description="Ubiquitin-like" evidence="4">
    <location>
        <begin position="216"/>
        <end position="289"/>
    </location>
</feature>
<evidence type="ECO:0000256" key="2">
    <source>
        <dbReference type="ARBA" id="ARBA00023242"/>
    </source>
</evidence>
<feature type="compositionally biased region" description="Basic and acidic residues" evidence="3">
    <location>
        <begin position="44"/>
        <end position="62"/>
    </location>
</feature>
<dbReference type="InterPro" id="IPR029071">
    <property type="entry name" value="Ubiquitin-like_domsf"/>
</dbReference>
<dbReference type="GO" id="GO:0045944">
    <property type="term" value="P:positive regulation of transcription by RNA polymerase II"/>
    <property type="evidence" value="ECO:0007669"/>
    <property type="project" value="TreeGrafter"/>
</dbReference>
<evidence type="ECO:0000313" key="6">
    <source>
        <dbReference type="Proteomes" id="UP000000311"/>
    </source>
</evidence>
<dbReference type="STRING" id="104421.E2ATY4"/>
<protein>
    <submittedName>
        <fullName evidence="5">NFATC2-interacting protein</fullName>
    </submittedName>
</protein>